<gene>
    <name evidence="1" type="ORF">NA56DRAFT_706191</name>
</gene>
<accession>A0A2J6PYN8</accession>
<evidence type="ECO:0000313" key="1">
    <source>
        <dbReference type="EMBL" id="PMD19138.1"/>
    </source>
</evidence>
<name>A0A2J6PYN8_9HELO</name>
<dbReference type="EMBL" id="KZ613491">
    <property type="protein sequence ID" value="PMD19138.1"/>
    <property type="molecule type" value="Genomic_DNA"/>
</dbReference>
<sequence length="163" mass="16975">MSDVENEVSRPSDVLDPEDYVWLDGTTLLAGDWVTIAVGEACEDSAVVKLFPADDVSCALLFVRSGSVPTVEVMLLYSPTGDVATAVEDPAMAAEDVASPENAALAAEDDDIAPEGDAIALEDVIIAPEDAAIAVEDVAMLEDATMATEDVTMPEDAAMAPEE</sequence>
<protein>
    <submittedName>
        <fullName evidence="1">Uncharacterized protein</fullName>
    </submittedName>
</protein>
<evidence type="ECO:0000313" key="2">
    <source>
        <dbReference type="Proteomes" id="UP000235672"/>
    </source>
</evidence>
<dbReference type="AlphaFoldDB" id="A0A2J6PYN8"/>
<keyword evidence="2" id="KW-1185">Reference proteome</keyword>
<proteinExistence type="predicted"/>
<organism evidence="1 2">
    <name type="scientific">Hyaloscypha hepaticicola</name>
    <dbReference type="NCBI Taxonomy" id="2082293"/>
    <lineage>
        <taxon>Eukaryota</taxon>
        <taxon>Fungi</taxon>
        <taxon>Dikarya</taxon>
        <taxon>Ascomycota</taxon>
        <taxon>Pezizomycotina</taxon>
        <taxon>Leotiomycetes</taxon>
        <taxon>Helotiales</taxon>
        <taxon>Hyaloscyphaceae</taxon>
        <taxon>Hyaloscypha</taxon>
    </lineage>
</organism>
<reference evidence="1 2" key="1">
    <citation type="submission" date="2016-05" db="EMBL/GenBank/DDBJ databases">
        <title>A degradative enzymes factory behind the ericoid mycorrhizal symbiosis.</title>
        <authorList>
            <consortium name="DOE Joint Genome Institute"/>
            <person name="Martino E."/>
            <person name="Morin E."/>
            <person name="Grelet G."/>
            <person name="Kuo A."/>
            <person name="Kohler A."/>
            <person name="Daghino S."/>
            <person name="Barry K."/>
            <person name="Choi C."/>
            <person name="Cichocki N."/>
            <person name="Clum A."/>
            <person name="Copeland A."/>
            <person name="Hainaut M."/>
            <person name="Haridas S."/>
            <person name="Labutti K."/>
            <person name="Lindquist E."/>
            <person name="Lipzen A."/>
            <person name="Khouja H.-R."/>
            <person name="Murat C."/>
            <person name="Ohm R."/>
            <person name="Olson A."/>
            <person name="Spatafora J."/>
            <person name="Veneault-Fourrey C."/>
            <person name="Henrissat B."/>
            <person name="Grigoriev I."/>
            <person name="Martin F."/>
            <person name="Perotto S."/>
        </authorList>
    </citation>
    <scope>NUCLEOTIDE SEQUENCE [LARGE SCALE GENOMIC DNA]</scope>
    <source>
        <strain evidence="1 2">UAMH 7357</strain>
    </source>
</reference>
<dbReference type="Proteomes" id="UP000235672">
    <property type="component" value="Unassembled WGS sequence"/>
</dbReference>